<gene>
    <name evidence="1" type="ordered locus">Ngar_c06870</name>
</gene>
<name>K0ID93_NITGG</name>
<proteinExistence type="predicted"/>
<dbReference type="BioCyc" id="CNIT1237085:G1324-685-MONOMER"/>
<dbReference type="InterPro" id="IPR051344">
    <property type="entry name" value="Vgb"/>
</dbReference>
<dbReference type="Pfam" id="PF24684">
    <property type="entry name" value="Vgb_lyase"/>
    <property type="match status" value="1"/>
</dbReference>
<dbReference type="GeneID" id="13795082"/>
<dbReference type="PANTHER" id="PTHR40274:SF3">
    <property type="entry name" value="VIRGINIAMYCIN B LYASE"/>
    <property type="match status" value="1"/>
</dbReference>
<dbReference type="InterPro" id="IPR015943">
    <property type="entry name" value="WD40/YVTN_repeat-like_dom_sf"/>
</dbReference>
<dbReference type="RefSeq" id="WP_015018176.1">
    <property type="nucleotide sequence ID" value="NC_018719.1"/>
</dbReference>
<dbReference type="SUPFAM" id="SSF63829">
    <property type="entry name" value="Calcium-dependent phosphotriesterase"/>
    <property type="match status" value="1"/>
</dbReference>
<evidence type="ECO:0000313" key="2">
    <source>
        <dbReference type="Proteomes" id="UP000008037"/>
    </source>
</evidence>
<dbReference type="EMBL" id="CP002408">
    <property type="protein sequence ID" value="AFU57630.1"/>
    <property type="molecule type" value="Genomic_DNA"/>
</dbReference>
<dbReference type="Gene3D" id="2.130.10.10">
    <property type="entry name" value="YVTN repeat-like/Quinoprotein amine dehydrogenase"/>
    <property type="match status" value="2"/>
</dbReference>
<dbReference type="InParanoid" id="K0ID93"/>
<dbReference type="OrthoDB" id="12253at2157"/>
<dbReference type="STRING" id="1237085.Ngar_c06870"/>
<organism evidence="1 2">
    <name type="scientific">Nitrososphaera gargensis (strain Ga9.2)</name>
    <dbReference type="NCBI Taxonomy" id="1237085"/>
    <lineage>
        <taxon>Archaea</taxon>
        <taxon>Nitrososphaerota</taxon>
        <taxon>Nitrososphaeria</taxon>
        <taxon>Nitrososphaerales</taxon>
        <taxon>Nitrososphaeraceae</taxon>
        <taxon>Nitrososphaera</taxon>
    </lineage>
</organism>
<dbReference type="AlphaFoldDB" id="K0ID93"/>
<dbReference type="PANTHER" id="PTHR40274">
    <property type="entry name" value="VIRGINIAMYCIN B LYASE"/>
    <property type="match status" value="1"/>
</dbReference>
<dbReference type="HOGENOM" id="CLU_505894_0_0_2"/>
<sequence>MVNSLIALLHIQIIAIALLATVFIASAAFATFQISYAQQIPGSFEELVTYEKDSSFIREYPLDVEQPGLRGVTTDSEGNVWAIYSTNKTTTIIRLEPQSGKLTEYHVGGDTQADDAVINLAAGQLTFDRLRNVVWFTDARTNSIGKLDLANNKVDLLQIPNGMAGPMGLALSQDNASLWFTEITGDKIGRVDIESLKITEYLVGQDSGPTLLTFDDKGILWVTLSFSNSILRVDTQALTSGQSSAMTELRLLGEDTFSPFGIAVVDDKVYISDHGSSRIVVADTGFANHQSYWTTPAVAFPASLPSQVVADKYGNIYFPQHGGNRISMIDNATGVMTEYEIPTGPLATAVFIAASDDGKVWFTEWAANKIAYLDTTAKAPFTIGVEKTTVTLDTDTPQSIGVSLNSSVGGTDSVSILQVEIGLTGMTESGLKGVTYEAQPPRVNLQQTGSAESQIQISTLENAIPGDYVAMVRAFAPEQDGLVVSKLYPVELVLDVPEPIASQDSNQPQNADTTLQNALRIGAPLAAAGLIAVAIYRWKRARKS</sequence>
<protein>
    <submittedName>
        <fullName evidence="1">Putative virginiamycin B lyase</fullName>
    </submittedName>
</protein>
<dbReference type="Proteomes" id="UP000008037">
    <property type="component" value="Chromosome"/>
</dbReference>
<dbReference type="GO" id="GO:0016829">
    <property type="term" value="F:lyase activity"/>
    <property type="evidence" value="ECO:0007669"/>
    <property type="project" value="UniProtKB-KW"/>
</dbReference>
<keyword evidence="2" id="KW-1185">Reference proteome</keyword>
<evidence type="ECO:0000313" key="1">
    <source>
        <dbReference type="EMBL" id="AFU57630.1"/>
    </source>
</evidence>
<reference evidence="1 2" key="1">
    <citation type="journal article" date="2012" name="Environ. Microbiol.">
        <title>The genome of the ammonia-oxidizing Candidatus Nitrososphaera gargensis: insights into metabolic versatility and environmental adaptations.</title>
        <authorList>
            <person name="Spang A."/>
            <person name="Poehlein A."/>
            <person name="Offre P."/>
            <person name="Zumbragel S."/>
            <person name="Haider S."/>
            <person name="Rychlik N."/>
            <person name="Nowka B."/>
            <person name="Schmeisser C."/>
            <person name="Lebedeva E.V."/>
            <person name="Rattei T."/>
            <person name="Bohm C."/>
            <person name="Schmid M."/>
            <person name="Galushko A."/>
            <person name="Hatzenpichler R."/>
            <person name="Weinmaier T."/>
            <person name="Daniel R."/>
            <person name="Schleper C."/>
            <person name="Spieck E."/>
            <person name="Streit W."/>
            <person name="Wagner M."/>
        </authorList>
    </citation>
    <scope>NUCLEOTIDE SEQUENCE [LARGE SCALE GENOMIC DNA]</scope>
    <source>
        <strain evidence="2">Ga9.2</strain>
    </source>
</reference>
<keyword evidence="1" id="KW-0456">Lyase</keyword>
<accession>K0ID93</accession>
<dbReference type="KEGG" id="nga:Ngar_c06870"/>